<protein>
    <submittedName>
        <fullName evidence="1">Uncharacterized protein</fullName>
    </submittedName>
</protein>
<sequence>MNENILLIIRQVAPPMKKIPDETIEAWVEMAKLFVCESKFGDDYDRALALYTLHLMTLEGALKTEKDSVESYTQRVASFSLSGEFSQTFQSTTGGDKSLSATPWGEMYRALNRKKGGGFGLITGLRRGCCE</sequence>
<dbReference type="Proteomes" id="UP000279491">
    <property type="component" value="Segment"/>
</dbReference>
<accession>A0A3B8DJA9</accession>
<reference evidence="1" key="1">
    <citation type="submission" date="2018-09" db="EMBL/GenBank/DDBJ databases">
        <title>Genome Analysis and Characterisation of Bacteriophage CS01 Active against Cronobacter sakazakii.</title>
        <authorList>
            <person name="Kim G.-H."/>
            <person name="Kim J."/>
            <person name="Yoon S.-S."/>
        </authorList>
    </citation>
    <scope>NUCLEOTIDE SEQUENCE [LARGE SCALE GENOMIC DNA]</scope>
</reference>
<dbReference type="InterPro" id="IPR025127">
    <property type="entry name" value="DUF4054"/>
</dbReference>
<name>A0A3B8DJA9_9CAUD</name>
<evidence type="ECO:0000313" key="1">
    <source>
        <dbReference type="EMBL" id="AYJ73301.1"/>
    </source>
</evidence>
<organism evidence="1">
    <name type="scientific">Cronobacter phage CS01</name>
    <dbReference type="NCBI Taxonomy" id="2496544"/>
    <lineage>
        <taxon>Viruses</taxon>
        <taxon>Duplodnaviria</taxon>
        <taxon>Heunggongvirae</taxon>
        <taxon>Uroviricota</taxon>
        <taxon>Caudoviricetes</taxon>
        <taxon>Drexlerviridae</taxon>
        <taxon>Kyungwonvirus</taxon>
        <taxon>Kyungwonvirus CS01</taxon>
    </lineage>
</organism>
<dbReference type="EMBL" id="MH845412">
    <property type="protein sequence ID" value="AYJ73301.1"/>
    <property type="molecule type" value="Genomic_DNA"/>
</dbReference>
<proteinExistence type="predicted"/>
<evidence type="ECO:0000313" key="2">
    <source>
        <dbReference type="Proteomes" id="UP000279491"/>
    </source>
</evidence>
<keyword evidence="2" id="KW-1185">Reference proteome</keyword>
<dbReference type="Pfam" id="PF13262">
    <property type="entry name" value="DUF4054"/>
    <property type="match status" value="1"/>
</dbReference>
<gene>
    <name evidence="1" type="ORF">CS01_013</name>
</gene>